<dbReference type="GO" id="GO:0008270">
    <property type="term" value="F:zinc ion binding"/>
    <property type="evidence" value="ECO:0007669"/>
    <property type="project" value="UniProtKB-KW"/>
</dbReference>
<keyword evidence="1" id="KW-0863">Zinc-finger</keyword>
<evidence type="ECO:0000313" key="5">
    <source>
        <dbReference type="Proteomes" id="UP001458880"/>
    </source>
</evidence>
<feature type="chain" id="PRO_5043475102" description="SWIM-type domain-containing protein" evidence="2">
    <location>
        <begin position="21"/>
        <end position="136"/>
    </location>
</feature>
<dbReference type="EMBL" id="JASPKY010000064">
    <property type="protein sequence ID" value="KAK9743968.1"/>
    <property type="molecule type" value="Genomic_DNA"/>
</dbReference>
<gene>
    <name evidence="4" type="ORF">QE152_g8154</name>
</gene>
<dbReference type="InterPro" id="IPR007527">
    <property type="entry name" value="Znf_SWIM"/>
</dbReference>
<evidence type="ECO:0000313" key="4">
    <source>
        <dbReference type="EMBL" id="KAK9743968.1"/>
    </source>
</evidence>
<reference evidence="4 5" key="1">
    <citation type="journal article" date="2024" name="BMC Genomics">
        <title>De novo assembly and annotation of Popillia japonica's genome with initial clues to its potential as an invasive pest.</title>
        <authorList>
            <person name="Cucini C."/>
            <person name="Boschi S."/>
            <person name="Funari R."/>
            <person name="Cardaioli E."/>
            <person name="Iannotti N."/>
            <person name="Marturano G."/>
            <person name="Paoli F."/>
            <person name="Bruttini M."/>
            <person name="Carapelli A."/>
            <person name="Frati F."/>
            <person name="Nardi F."/>
        </authorList>
    </citation>
    <scope>NUCLEOTIDE SEQUENCE [LARGE SCALE GENOMIC DNA]</scope>
    <source>
        <strain evidence="4">DMR45628</strain>
    </source>
</reference>
<evidence type="ECO:0000256" key="1">
    <source>
        <dbReference type="PROSITE-ProRule" id="PRU00325"/>
    </source>
</evidence>
<accession>A0AAW1MCB8</accession>
<dbReference type="AlphaFoldDB" id="A0AAW1MCB8"/>
<feature type="domain" description="SWIM-type" evidence="3">
    <location>
        <begin position="71"/>
        <end position="109"/>
    </location>
</feature>
<evidence type="ECO:0000259" key="3">
    <source>
        <dbReference type="PROSITE" id="PS50966"/>
    </source>
</evidence>
<feature type="signal peptide" evidence="2">
    <location>
        <begin position="1"/>
        <end position="20"/>
    </location>
</feature>
<evidence type="ECO:0000256" key="2">
    <source>
        <dbReference type="SAM" id="SignalP"/>
    </source>
</evidence>
<organism evidence="4 5">
    <name type="scientific">Popillia japonica</name>
    <name type="common">Japanese beetle</name>
    <dbReference type="NCBI Taxonomy" id="7064"/>
    <lineage>
        <taxon>Eukaryota</taxon>
        <taxon>Metazoa</taxon>
        <taxon>Ecdysozoa</taxon>
        <taxon>Arthropoda</taxon>
        <taxon>Hexapoda</taxon>
        <taxon>Insecta</taxon>
        <taxon>Pterygota</taxon>
        <taxon>Neoptera</taxon>
        <taxon>Endopterygota</taxon>
        <taxon>Coleoptera</taxon>
        <taxon>Polyphaga</taxon>
        <taxon>Scarabaeiformia</taxon>
        <taxon>Scarabaeidae</taxon>
        <taxon>Rutelinae</taxon>
        <taxon>Popillia</taxon>
    </lineage>
</organism>
<comment type="caution">
    <text evidence="4">The sequence shown here is derived from an EMBL/GenBank/DDBJ whole genome shotgun (WGS) entry which is preliminary data.</text>
</comment>
<keyword evidence="5" id="KW-1185">Reference proteome</keyword>
<protein>
    <recommendedName>
        <fullName evidence="3">SWIM-type domain-containing protein</fullName>
    </recommendedName>
</protein>
<dbReference type="Proteomes" id="UP001458880">
    <property type="component" value="Unassembled WGS sequence"/>
</dbReference>
<sequence>MFAKFFLFVICVWIIQDGGAQNISCTINFDISDEADDAKYLEFMKELEYFTFNLAENCPDPTTVDDLIWQYRFELYEDYKDLMVECQCKDSEVEFLECMHTIRDAMKAAVVQKRAEIEEDCQIRNLLGVGGSKVFL</sequence>
<keyword evidence="1" id="KW-0862">Zinc</keyword>
<dbReference type="PROSITE" id="PS50966">
    <property type="entry name" value="ZF_SWIM"/>
    <property type="match status" value="1"/>
</dbReference>
<keyword evidence="1" id="KW-0479">Metal-binding</keyword>
<proteinExistence type="predicted"/>
<keyword evidence="2" id="KW-0732">Signal</keyword>
<name>A0AAW1MCB8_POPJA</name>